<comment type="caution">
    <text evidence="5">The sequence shown here is derived from an EMBL/GenBank/DDBJ whole genome shotgun (WGS) entry which is preliminary data.</text>
</comment>
<sequence length="81" mass="8740">MKKVIVVGSLNIDHVLKVEKLPLKGETIISNNYNLYEGGKGSNQAASIGRLGISVDMIGKVGKDIYGERLIKNLSKSNVNV</sequence>
<dbReference type="InterPro" id="IPR011611">
    <property type="entry name" value="PfkB_dom"/>
</dbReference>
<dbReference type="GO" id="GO:0006796">
    <property type="term" value="P:phosphate-containing compound metabolic process"/>
    <property type="evidence" value="ECO:0007669"/>
    <property type="project" value="UniProtKB-ARBA"/>
</dbReference>
<feature type="non-terminal residue" evidence="5">
    <location>
        <position position="81"/>
    </location>
</feature>
<organism evidence="5">
    <name type="scientific">marine sediment metagenome</name>
    <dbReference type="NCBI Taxonomy" id="412755"/>
    <lineage>
        <taxon>unclassified sequences</taxon>
        <taxon>metagenomes</taxon>
        <taxon>ecological metagenomes</taxon>
    </lineage>
</organism>
<protein>
    <recommendedName>
        <fullName evidence="4">Carbohydrate kinase PfkB domain-containing protein</fullName>
    </recommendedName>
</protein>
<evidence type="ECO:0000313" key="5">
    <source>
        <dbReference type="EMBL" id="GAG89078.1"/>
    </source>
</evidence>
<dbReference type="Pfam" id="PF00294">
    <property type="entry name" value="PfkB"/>
    <property type="match status" value="1"/>
</dbReference>
<dbReference type="AlphaFoldDB" id="X1BY12"/>
<evidence type="ECO:0000259" key="4">
    <source>
        <dbReference type="Pfam" id="PF00294"/>
    </source>
</evidence>
<keyword evidence="2" id="KW-0808">Transferase</keyword>
<name>X1BY12_9ZZZZ</name>
<dbReference type="GO" id="GO:0016301">
    <property type="term" value="F:kinase activity"/>
    <property type="evidence" value="ECO:0007669"/>
    <property type="project" value="UniProtKB-KW"/>
</dbReference>
<proteinExistence type="inferred from homology"/>
<dbReference type="InterPro" id="IPR029056">
    <property type="entry name" value="Ribokinase-like"/>
</dbReference>
<comment type="similarity">
    <text evidence="1">Belongs to the carbohydrate kinase PfkB family.</text>
</comment>
<gene>
    <name evidence="5" type="ORF">S01H4_24987</name>
</gene>
<dbReference type="EMBL" id="BART01011830">
    <property type="protein sequence ID" value="GAG89078.1"/>
    <property type="molecule type" value="Genomic_DNA"/>
</dbReference>
<evidence type="ECO:0000256" key="3">
    <source>
        <dbReference type="ARBA" id="ARBA00022777"/>
    </source>
</evidence>
<evidence type="ECO:0000256" key="1">
    <source>
        <dbReference type="ARBA" id="ARBA00010688"/>
    </source>
</evidence>
<dbReference type="PRINTS" id="PR00990">
    <property type="entry name" value="RIBOKINASE"/>
</dbReference>
<feature type="domain" description="Carbohydrate kinase PfkB" evidence="4">
    <location>
        <begin position="1"/>
        <end position="81"/>
    </location>
</feature>
<dbReference type="InterPro" id="IPR002139">
    <property type="entry name" value="Ribo/fructo_kinase"/>
</dbReference>
<reference evidence="5" key="1">
    <citation type="journal article" date="2014" name="Front. Microbiol.">
        <title>High frequency of phylogenetically diverse reductive dehalogenase-homologous genes in deep subseafloor sedimentary metagenomes.</title>
        <authorList>
            <person name="Kawai M."/>
            <person name="Futagami T."/>
            <person name="Toyoda A."/>
            <person name="Takaki Y."/>
            <person name="Nishi S."/>
            <person name="Hori S."/>
            <person name="Arai W."/>
            <person name="Tsubouchi T."/>
            <person name="Morono Y."/>
            <person name="Uchiyama I."/>
            <person name="Ito T."/>
            <person name="Fujiyama A."/>
            <person name="Inagaki F."/>
            <person name="Takami H."/>
        </authorList>
    </citation>
    <scope>NUCLEOTIDE SEQUENCE</scope>
    <source>
        <strain evidence="5">Expedition CK06-06</strain>
    </source>
</reference>
<evidence type="ECO:0000256" key="2">
    <source>
        <dbReference type="ARBA" id="ARBA00022679"/>
    </source>
</evidence>
<dbReference type="PROSITE" id="PS00583">
    <property type="entry name" value="PFKB_KINASES_1"/>
    <property type="match status" value="1"/>
</dbReference>
<dbReference type="Gene3D" id="3.40.1190.20">
    <property type="match status" value="1"/>
</dbReference>
<dbReference type="PANTHER" id="PTHR10584">
    <property type="entry name" value="SUGAR KINASE"/>
    <property type="match status" value="1"/>
</dbReference>
<dbReference type="PANTHER" id="PTHR10584:SF166">
    <property type="entry name" value="RIBOKINASE"/>
    <property type="match status" value="1"/>
</dbReference>
<dbReference type="InterPro" id="IPR002173">
    <property type="entry name" value="Carboh/pur_kinase_PfkB_CS"/>
</dbReference>
<keyword evidence="3" id="KW-0418">Kinase</keyword>
<dbReference type="SUPFAM" id="SSF53613">
    <property type="entry name" value="Ribokinase-like"/>
    <property type="match status" value="1"/>
</dbReference>
<accession>X1BY12</accession>